<feature type="region of interest" description="Disordered" evidence="1">
    <location>
        <begin position="1"/>
        <end position="40"/>
    </location>
</feature>
<accession>A0A7R9E3K9</accession>
<evidence type="ECO:0000256" key="1">
    <source>
        <dbReference type="SAM" id="MobiDB-lite"/>
    </source>
</evidence>
<sequence length="842" mass="97210">MDKIADHSRGQLKRHQSQDWARNLDEEEDVDIDTTENEAENAEFTDATVLKRKLLFRPKDDTPPKAVKVSNQFETLSGKDQSMDTSDIPTNTTETQKSKQKIPPIVISGTNNYSNIVKSMKTTMIGTFKVFYVQDGLKIHTTTLEDFKTLQALLKNTGQEYHTYTMQKDKPLKIVLKGLPPNMPTEDIKEELEILGYTVTDVRQFTSRTQNENSVQDIKRQLTITSAVMTIEKDQLRILVWNANSILQQAREFEDLLKTYGIDVALICETHLQETKRLHILGYTIYRTDRKHTRGGGTAVLIKNYLPHYRADIQDTENLEATAVGVNTKKGPITFVAVYNPPNKTLLKRDLDQVTVTDDYLIGGDLNSKNVLWNCRTTNRNGRILEEHSNETEYNVVAPDSPTFYPGNHLHRPDILDIILTNQKISSEAVSVLQELDSDHNPLLCEWDINIDHHTNWHKPTTKTTDWTMYKSELQEVIPINLQIETEEDVDAAIEIFTTTIQEAYETHTMTSQKRQDLRIDNPELNYRLALKREARRDWQRMRTPQARTNYNRLKAIVRRLVNQIRRTNWTTFVTETATNLQQTWKITNILKGKAKKAGTPAIHGRQGMAYTSKDKAEAIAETLIDQFTPNPTQEEAFNRGVVRTTLETWLSKWRVKVNTEKSTAMVVTKKRLLPPENFTLYQEEIPFKNQTKYLGINIDRRLTWANHIELTNKKAKAVFIQLYPILKGQQISQQTKLIIYRTVIQPIMLYGCVGWGYAAKTHIAKLQTTQNMILRVITGVDRRTRTDNLHNMTNSKTLTEIFKERREKFYIQSAAHMNPIIRSLGNYDPYEGGSYKRPRLE</sequence>
<feature type="compositionally biased region" description="Polar residues" evidence="1">
    <location>
        <begin position="73"/>
        <end position="95"/>
    </location>
</feature>
<dbReference type="EMBL" id="OB792981">
    <property type="protein sequence ID" value="CAD7425533.1"/>
    <property type="molecule type" value="Genomic_DNA"/>
</dbReference>
<dbReference type="PANTHER" id="PTHR33273:SF4">
    <property type="entry name" value="ENDONUCLEASE_EXONUCLEASE_PHOSPHATASE DOMAIN-CONTAINING PROTEIN"/>
    <property type="match status" value="1"/>
</dbReference>
<evidence type="ECO:0000313" key="3">
    <source>
        <dbReference type="EMBL" id="CAD7425533.1"/>
    </source>
</evidence>
<feature type="region of interest" description="Disordered" evidence="1">
    <location>
        <begin position="73"/>
        <end position="100"/>
    </location>
</feature>
<evidence type="ECO:0000259" key="2">
    <source>
        <dbReference type="Pfam" id="PF14529"/>
    </source>
</evidence>
<dbReference type="GO" id="GO:0003824">
    <property type="term" value="F:catalytic activity"/>
    <property type="evidence" value="ECO:0007669"/>
    <property type="project" value="InterPro"/>
</dbReference>
<dbReference type="InterPro" id="IPR005135">
    <property type="entry name" value="Endo/exonuclease/phosphatase"/>
</dbReference>
<dbReference type="AlphaFoldDB" id="A0A7R9E3K9"/>
<proteinExistence type="predicted"/>
<gene>
    <name evidence="3" type="ORF">TMSB3V08_LOCUS2441</name>
</gene>
<feature type="domain" description="Endonuclease/exonuclease/phosphatase" evidence="2">
    <location>
        <begin position="333"/>
        <end position="443"/>
    </location>
</feature>
<dbReference type="SUPFAM" id="SSF56219">
    <property type="entry name" value="DNase I-like"/>
    <property type="match status" value="1"/>
</dbReference>
<reference evidence="3" key="1">
    <citation type="submission" date="2020-11" db="EMBL/GenBank/DDBJ databases">
        <authorList>
            <person name="Tran Van P."/>
        </authorList>
    </citation>
    <scope>NUCLEOTIDE SEQUENCE</scope>
</reference>
<feature type="compositionally biased region" description="Acidic residues" evidence="1">
    <location>
        <begin position="25"/>
        <end position="40"/>
    </location>
</feature>
<dbReference type="Pfam" id="PF14529">
    <property type="entry name" value="Exo_endo_phos_2"/>
    <property type="match status" value="1"/>
</dbReference>
<name>A0A7R9E3K9_9NEOP</name>
<dbReference type="InterPro" id="IPR036691">
    <property type="entry name" value="Endo/exonu/phosph_ase_sf"/>
</dbReference>
<protein>
    <recommendedName>
        <fullName evidence="2">Endonuclease/exonuclease/phosphatase domain-containing protein</fullName>
    </recommendedName>
</protein>
<dbReference type="Gene3D" id="3.60.10.10">
    <property type="entry name" value="Endonuclease/exonuclease/phosphatase"/>
    <property type="match status" value="1"/>
</dbReference>
<dbReference type="PANTHER" id="PTHR33273">
    <property type="entry name" value="DOMAIN-CONTAINING PROTEIN, PUTATIVE-RELATED"/>
    <property type="match status" value="1"/>
</dbReference>
<organism evidence="3">
    <name type="scientific">Timema monikensis</name>
    <dbReference type="NCBI Taxonomy" id="170555"/>
    <lineage>
        <taxon>Eukaryota</taxon>
        <taxon>Metazoa</taxon>
        <taxon>Ecdysozoa</taxon>
        <taxon>Arthropoda</taxon>
        <taxon>Hexapoda</taxon>
        <taxon>Insecta</taxon>
        <taxon>Pterygota</taxon>
        <taxon>Neoptera</taxon>
        <taxon>Polyneoptera</taxon>
        <taxon>Phasmatodea</taxon>
        <taxon>Timematodea</taxon>
        <taxon>Timematoidea</taxon>
        <taxon>Timematidae</taxon>
        <taxon>Timema</taxon>
    </lineage>
</organism>